<sequence>MSKVLTIRLPEDIENKIRIKAKLKHRSVSGQIKKYISEAMICEENPDLPLGFIKETLEAKAEIEAGLGVEYKFGTIK</sequence>
<dbReference type="InterPro" id="IPR010985">
    <property type="entry name" value="Ribbon_hlx_hlx"/>
</dbReference>
<dbReference type="Pfam" id="PF11903">
    <property type="entry name" value="ParD_like"/>
    <property type="match status" value="1"/>
</dbReference>
<proteinExistence type="predicted"/>
<dbReference type="GO" id="GO:0006355">
    <property type="term" value="P:regulation of DNA-templated transcription"/>
    <property type="evidence" value="ECO:0007669"/>
    <property type="project" value="InterPro"/>
</dbReference>
<comment type="caution">
    <text evidence="1">The sequence shown here is derived from an EMBL/GenBank/DDBJ whole genome shotgun (WGS) entry which is preliminary data.</text>
</comment>
<name>A0A941W094_9BACT</name>
<dbReference type="AlphaFoldDB" id="A0A941W094"/>
<dbReference type="EMBL" id="JAANXD010000014">
    <property type="protein sequence ID" value="MBS1257197.1"/>
    <property type="molecule type" value="Genomic_DNA"/>
</dbReference>
<dbReference type="Proteomes" id="UP000722750">
    <property type="component" value="Unassembled WGS sequence"/>
</dbReference>
<dbReference type="SUPFAM" id="SSF47598">
    <property type="entry name" value="Ribbon-helix-helix"/>
    <property type="match status" value="1"/>
</dbReference>
<accession>A0A941W094</accession>
<gene>
    <name evidence="1" type="ORF">MAG551_00233</name>
</gene>
<protein>
    <submittedName>
        <fullName evidence="1">Uncharacterized protein</fullName>
    </submittedName>
</protein>
<reference evidence="1" key="1">
    <citation type="journal article" date="2021" name="ISME J.">
        <title>Fine-scale metabolic discontinuity in a stratified prokaryote microbiome of a Red Sea deep halocline.</title>
        <authorList>
            <person name="Michoud G."/>
            <person name="Ngugi D.K."/>
            <person name="Barozzi A."/>
            <person name="Merlino G."/>
            <person name="Calleja M.L."/>
            <person name="Delgado-Huertas A."/>
            <person name="Moran X.A.G."/>
            <person name="Daffonchio D."/>
        </authorList>
    </citation>
    <scope>NUCLEOTIDE SEQUENCE</scope>
    <source>
        <strain evidence="1">SuakinDeep_MAG55_1</strain>
    </source>
</reference>
<evidence type="ECO:0000313" key="1">
    <source>
        <dbReference type="EMBL" id="MBS1257197.1"/>
    </source>
</evidence>
<evidence type="ECO:0000313" key="2">
    <source>
        <dbReference type="Proteomes" id="UP000722750"/>
    </source>
</evidence>
<organism evidence="1 2">
    <name type="scientific">Candidatus Scalindua arabica</name>
    <dbReference type="NCBI Taxonomy" id="1127984"/>
    <lineage>
        <taxon>Bacteria</taxon>
        <taxon>Pseudomonadati</taxon>
        <taxon>Planctomycetota</taxon>
        <taxon>Candidatus Brocadiia</taxon>
        <taxon>Candidatus Brocadiales</taxon>
        <taxon>Candidatus Scalinduaceae</taxon>
        <taxon>Candidatus Scalindua</taxon>
    </lineage>
</organism>
<dbReference type="InterPro" id="IPR021831">
    <property type="entry name" value="ParD-like"/>
</dbReference>